<dbReference type="GeneID" id="34521823"/>
<keyword evidence="2" id="KW-1185">Reference proteome</keyword>
<reference evidence="1" key="1">
    <citation type="submission" date="2013-12" db="EMBL/GenBank/DDBJ databases">
        <authorList>
            <person name="Genoscope - CEA"/>
        </authorList>
    </citation>
    <scope>NUCLEOTIDE SEQUENCE</scope>
    <source>
        <strain evidence="1">CBS 1993</strain>
    </source>
</reference>
<accession>W6MX84</accession>
<name>W6MX84_9ASCO</name>
<proteinExistence type="predicted"/>
<dbReference type="RefSeq" id="XP_022460435.1">
    <property type="nucleotide sequence ID" value="XM_022601161.1"/>
</dbReference>
<dbReference type="AlphaFoldDB" id="W6MX84"/>
<gene>
    <name evidence="1" type="ORF">KUCA_T00004427001</name>
</gene>
<dbReference type="EMBL" id="HG793129">
    <property type="protein sequence ID" value="CDK28445.1"/>
    <property type="molecule type" value="Genomic_DNA"/>
</dbReference>
<evidence type="ECO:0000313" key="1">
    <source>
        <dbReference type="EMBL" id="CDK28445.1"/>
    </source>
</evidence>
<dbReference type="HOGENOM" id="CLU_1321073_0_0_1"/>
<reference evidence="1" key="2">
    <citation type="submission" date="2014-02" db="EMBL/GenBank/DDBJ databases">
        <title>Complete DNA sequence of /Kuraishia capsulata/ illustrates novel genomic features among budding yeasts (/Saccharomycotina/).</title>
        <authorList>
            <person name="Morales L."/>
            <person name="Noel B."/>
            <person name="Porcel B."/>
            <person name="Marcet-Houben M."/>
            <person name="Hullo M-F."/>
            <person name="Sacerdot C."/>
            <person name="Tekaia F."/>
            <person name="Leh-Louis V."/>
            <person name="Despons L."/>
            <person name="Khanna V."/>
            <person name="Aury J-M."/>
            <person name="Barbe V."/>
            <person name="Couloux A."/>
            <person name="Labadie K."/>
            <person name="Pelletier E."/>
            <person name="Souciet J-L."/>
            <person name="Boekhout T."/>
            <person name="Gabaldon T."/>
            <person name="Wincker P."/>
            <person name="Dujon B."/>
        </authorList>
    </citation>
    <scope>NUCLEOTIDE SEQUENCE</scope>
    <source>
        <strain evidence="1">CBS 1993</strain>
    </source>
</reference>
<sequence length="208" mass="22132">MSLEAACFLGALDKFKTLVFFGVLKLSSNTNLFGLTFFSVSSSLRMIFSPVLLLMYVTQCSNSSPKWSTFVDFALVERKGFSTERVDLKSSSRLSLNGVGPFFIIHSLAIDSVISLALGVLGTSSSTDSLSYLSLCVSSKDNCLMVLFLVLPDPTVERASGNNSFEEPVSDSILSLSFLVDLRGVGSGVTGICGISTSSCLGVSGNRL</sequence>
<protein>
    <submittedName>
        <fullName evidence="1">Uncharacterized protein</fullName>
    </submittedName>
</protein>
<dbReference type="Proteomes" id="UP000019384">
    <property type="component" value="Unassembled WGS sequence"/>
</dbReference>
<organism evidence="1 2">
    <name type="scientific">Kuraishia capsulata CBS 1993</name>
    <dbReference type="NCBI Taxonomy" id="1382522"/>
    <lineage>
        <taxon>Eukaryota</taxon>
        <taxon>Fungi</taxon>
        <taxon>Dikarya</taxon>
        <taxon>Ascomycota</taxon>
        <taxon>Saccharomycotina</taxon>
        <taxon>Pichiomycetes</taxon>
        <taxon>Pichiales</taxon>
        <taxon>Pichiaceae</taxon>
        <taxon>Kuraishia</taxon>
    </lineage>
</organism>
<evidence type="ECO:0000313" key="2">
    <source>
        <dbReference type="Proteomes" id="UP000019384"/>
    </source>
</evidence>